<protein>
    <recommendedName>
        <fullName evidence="1">Calcineurin-like phosphoesterase domain-containing protein</fullName>
    </recommendedName>
</protein>
<dbReference type="Proteomes" id="UP000308768">
    <property type="component" value="Unassembled WGS sequence"/>
</dbReference>
<dbReference type="EMBL" id="NAJN01002524">
    <property type="protein sequence ID" value="TKA51595.1"/>
    <property type="molecule type" value="Genomic_DNA"/>
</dbReference>
<dbReference type="GO" id="GO:0005737">
    <property type="term" value="C:cytoplasm"/>
    <property type="evidence" value="ECO:0007669"/>
    <property type="project" value="TreeGrafter"/>
</dbReference>
<proteinExistence type="predicted"/>
<dbReference type="Pfam" id="PF00149">
    <property type="entry name" value="Metallophos"/>
    <property type="match status" value="1"/>
</dbReference>
<keyword evidence="3" id="KW-1185">Reference proteome</keyword>
<dbReference type="InterPro" id="IPR004843">
    <property type="entry name" value="Calcineurin-like_PHP"/>
</dbReference>
<sequence length="571" mass="62594">MTRRIVRTGIQLGALFTIVLFLVFLLDNRYSVLPASIHNALPAHHPGLVITDITIKTCSSLNPLSSCRLDPELWHRVEKDLYLSSGWVSSAWVHVKRKREEELQPGDKVVLDVKISRLDPAVGEKEQAGEKWEARPAGVWLKRGGKRHDSDKKGTVTAVDVLFGADAVEPRPGWQLLDTPLLLDAGSEIPQARLSVRRGKPSDVSRKKEKEKWQPRVRKDGKFKIMQVSDLHLSTGTGACRDPMGVKVGTKCEADTRTLEFVGKMLDEEQPDLVVCSGDQVNGDTAPDGESAIFKFAELFIKRQIPYAAIFGNHDDEGKPSLSRAAQMSLLESLPYSLSEAGPDDVDGIGNYVIEVLAPGTSTHSALTLYLLDTHAYSPDEGTFPGYGWVKPSQIRWFRDTAQDLKKAHSKYTHIHLDMAFIHIPLPEYRDATLARTGSWREPPTAPVFNSGFRDALVDAGIVAVGCGHDHVNDYCALSTVPNTSSSSEGGDKGTGDGKPALWMCYAGASGFGGYGGWGGYERRLRVWEFDANEAKLATWKRVEGPGDAERKARLDEGVVVEGGRVVGLAT</sequence>
<dbReference type="Gene3D" id="3.60.21.10">
    <property type="match status" value="1"/>
</dbReference>
<gene>
    <name evidence="2" type="ORF">B0A49_12251</name>
</gene>
<comment type="caution">
    <text evidence="2">The sequence shown here is derived from an EMBL/GenBank/DDBJ whole genome shotgun (WGS) entry which is preliminary data.</text>
</comment>
<dbReference type="AlphaFoldDB" id="A0A4U0VSH3"/>
<reference evidence="2 3" key="1">
    <citation type="submission" date="2017-03" db="EMBL/GenBank/DDBJ databases">
        <title>Genomes of endolithic fungi from Antarctica.</title>
        <authorList>
            <person name="Coleine C."/>
            <person name="Masonjones S."/>
            <person name="Stajich J.E."/>
        </authorList>
    </citation>
    <scope>NUCLEOTIDE SEQUENCE [LARGE SCALE GENOMIC DNA]</scope>
    <source>
        <strain evidence="2 3">CCFEE 5187</strain>
    </source>
</reference>
<evidence type="ECO:0000313" key="2">
    <source>
        <dbReference type="EMBL" id="TKA51595.1"/>
    </source>
</evidence>
<dbReference type="OrthoDB" id="783096at2759"/>
<dbReference type="GO" id="GO:0004721">
    <property type="term" value="F:phosphoprotein phosphatase activity"/>
    <property type="evidence" value="ECO:0007669"/>
    <property type="project" value="TreeGrafter"/>
</dbReference>
<dbReference type="FunFam" id="3.60.21.10:FF:000054">
    <property type="entry name" value="DCR2p Phosphoesterase"/>
    <property type="match status" value="1"/>
</dbReference>
<dbReference type="PANTHER" id="PTHR32440">
    <property type="entry name" value="PHOSPHATASE DCR2-RELATED-RELATED"/>
    <property type="match status" value="1"/>
</dbReference>
<feature type="domain" description="Calcineurin-like phosphoesterase" evidence="1">
    <location>
        <begin position="223"/>
        <end position="472"/>
    </location>
</feature>
<dbReference type="CDD" id="cd07383">
    <property type="entry name" value="MPP_Dcr2"/>
    <property type="match status" value="1"/>
</dbReference>
<organism evidence="2 3">
    <name type="scientific">Cryomyces minteri</name>
    <dbReference type="NCBI Taxonomy" id="331657"/>
    <lineage>
        <taxon>Eukaryota</taxon>
        <taxon>Fungi</taxon>
        <taxon>Dikarya</taxon>
        <taxon>Ascomycota</taxon>
        <taxon>Pezizomycotina</taxon>
        <taxon>Dothideomycetes</taxon>
        <taxon>Dothideomycetes incertae sedis</taxon>
        <taxon>Cryomyces</taxon>
    </lineage>
</organism>
<evidence type="ECO:0000313" key="3">
    <source>
        <dbReference type="Proteomes" id="UP000308768"/>
    </source>
</evidence>
<dbReference type="InterPro" id="IPR029052">
    <property type="entry name" value="Metallo-depent_PP-like"/>
</dbReference>
<dbReference type="PANTHER" id="PTHR32440:SF0">
    <property type="entry name" value="PHOSPHATASE DCR2-RELATED"/>
    <property type="match status" value="1"/>
</dbReference>
<accession>A0A4U0VSH3</accession>
<evidence type="ECO:0000259" key="1">
    <source>
        <dbReference type="Pfam" id="PF00149"/>
    </source>
</evidence>
<dbReference type="STRING" id="331657.A0A4U0VSH3"/>
<name>A0A4U0VSH3_9PEZI</name>
<dbReference type="SUPFAM" id="SSF56300">
    <property type="entry name" value="Metallo-dependent phosphatases"/>
    <property type="match status" value="1"/>
</dbReference>